<dbReference type="RefSeq" id="WP_386755901.1">
    <property type="nucleotide sequence ID" value="NZ_JBHSNM010000007.1"/>
</dbReference>
<dbReference type="EMBL" id="JBHSNM010000007">
    <property type="protein sequence ID" value="MFC5571298.1"/>
    <property type="molecule type" value="Genomic_DNA"/>
</dbReference>
<name>A0ABW0SQB8_9GAMM</name>
<keyword evidence="1" id="KW-0472">Membrane</keyword>
<feature type="transmembrane region" description="Helical" evidence="1">
    <location>
        <begin position="36"/>
        <end position="53"/>
    </location>
</feature>
<accession>A0ABW0SQB8</accession>
<keyword evidence="3" id="KW-1185">Reference proteome</keyword>
<dbReference type="Proteomes" id="UP001596036">
    <property type="component" value="Unassembled WGS sequence"/>
</dbReference>
<feature type="transmembrane region" description="Helical" evidence="1">
    <location>
        <begin position="6"/>
        <end position="24"/>
    </location>
</feature>
<keyword evidence="1" id="KW-1133">Transmembrane helix</keyword>
<evidence type="ECO:0000256" key="1">
    <source>
        <dbReference type="SAM" id="Phobius"/>
    </source>
</evidence>
<evidence type="ECO:0000313" key="2">
    <source>
        <dbReference type="EMBL" id="MFC5571298.1"/>
    </source>
</evidence>
<proteinExistence type="predicted"/>
<reference evidence="3" key="1">
    <citation type="journal article" date="2019" name="Int. J. Syst. Evol. Microbiol.">
        <title>The Global Catalogue of Microorganisms (GCM) 10K type strain sequencing project: providing services to taxonomists for standard genome sequencing and annotation.</title>
        <authorList>
            <consortium name="The Broad Institute Genomics Platform"/>
            <consortium name="The Broad Institute Genome Sequencing Center for Infectious Disease"/>
            <person name="Wu L."/>
            <person name="Ma J."/>
        </authorList>
    </citation>
    <scope>NUCLEOTIDE SEQUENCE [LARGE SCALE GENOMIC DNA]</scope>
    <source>
        <strain evidence="3">KACC 11407</strain>
    </source>
</reference>
<feature type="transmembrane region" description="Helical" evidence="1">
    <location>
        <begin position="65"/>
        <end position="84"/>
    </location>
</feature>
<evidence type="ECO:0000313" key="3">
    <source>
        <dbReference type="Proteomes" id="UP001596036"/>
    </source>
</evidence>
<sequence>MHTVYVIVGGLMLLGLFVLFARALSDPRQTRRRCLLLAFVPVWLACATWNLWVGVSRAGYGLGEELPVCVVVFAVPAALALWLAHRAGKEHA</sequence>
<comment type="caution">
    <text evidence="2">The sequence shown here is derived from an EMBL/GenBank/DDBJ whole genome shotgun (WGS) entry which is preliminary data.</text>
</comment>
<keyword evidence="1" id="KW-0812">Transmembrane</keyword>
<gene>
    <name evidence="2" type="ORF">ACFPN1_14635</name>
</gene>
<organism evidence="2 3">
    <name type="scientific">Lysobacter yangpyeongensis</name>
    <dbReference type="NCBI Taxonomy" id="346182"/>
    <lineage>
        <taxon>Bacteria</taxon>
        <taxon>Pseudomonadati</taxon>
        <taxon>Pseudomonadota</taxon>
        <taxon>Gammaproteobacteria</taxon>
        <taxon>Lysobacterales</taxon>
        <taxon>Lysobacteraceae</taxon>
        <taxon>Lysobacter</taxon>
    </lineage>
</organism>
<protein>
    <submittedName>
        <fullName evidence="2">Uncharacterized protein</fullName>
    </submittedName>
</protein>